<gene>
    <name evidence="2" type="ORF">AYI69_g6643</name>
</gene>
<sequence length="785" mass="87422">MEQIAETQAPASQDQVKVLTELVQQLLREKERNQEPEDPYFTTRIPVTDLKAYPELTEVLPSIEEDLLHSPLTEEKRKIAIHSCPRTSSMNYNPPPLNDSSSSAVKKADTALYGIQVALAQAKRSIDYFVHRRIQEKPGLDTSEDPEVMFSSTMRALLSDVTGTVTQARLDNLHKELELPGKPTQLVEPDAKPLMDQEALDALISKKQAAKRQRIQPFRKLQKSSNNKNSIISNSITAQSTNAVTTAEATSNHKTSDRQSNFPGRGSPVGGRLSMFISAWSRLTDSRMVRNIVERGFRIPFKSPHSPTPISKGARRAPFEMGGTWRWPFGPTPSESLSNTTADVTPSSVQEKVGPGGQQTEGSRLLQPAVHDPEKERRPQTSLGPPQAQPICREAELQDGDSIIHLPHGPQKRLFEVSRTPGCIHAYPVRCPAIRAITELVGFHQGSSPSFKMGQAPRNANLSIFGRPTNHERIQGCVCENHTQDILQAPGAWIQDPRREIVYIPIPIYHTSGDGNKHTGYDTEGSENQDPRSSTRGQQTSERWPDDIEMSGELYWESPSNVDRSPTWPSNAPTTPGTQELLSVDIEIMDLDSETDEPIHPEPIKLEEIAEIMERSIVLGREPGIGDLHGLQRFSVGDCGRPSHILRIMDTIRGEDAHKRQGTDDDLLCTQAQECDRTRGFILLGKHNRTLVQKEIRGNYFPRTAQNNRENLFTLSEDQYPTISDLCSIKLIRVQMDGAQQPLCMPALESDSANRAEGAQGTNNDDFSYANMEIGHMVPRSDIPL</sequence>
<feature type="compositionally biased region" description="Polar residues" evidence="1">
    <location>
        <begin position="333"/>
        <end position="350"/>
    </location>
</feature>
<reference evidence="3" key="1">
    <citation type="submission" date="2017-01" db="EMBL/GenBank/DDBJ databases">
        <authorList>
            <person name="Wang Y."/>
            <person name="White M."/>
            <person name="Kvist S."/>
            <person name="Moncalvo J.-M."/>
        </authorList>
    </citation>
    <scope>NUCLEOTIDE SEQUENCE [LARGE SCALE GENOMIC DNA]</scope>
    <source>
        <strain evidence="3">ID-206-W2</strain>
    </source>
</reference>
<evidence type="ECO:0000313" key="2">
    <source>
        <dbReference type="EMBL" id="OMJ19377.1"/>
    </source>
</evidence>
<dbReference type="EMBL" id="LSSM01003027">
    <property type="protein sequence ID" value="OMJ19377.1"/>
    <property type="molecule type" value="Genomic_DNA"/>
</dbReference>
<evidence type="ECO:0000256" key="1">
    <source>
        <dbReference type="SAM" id="MobiDB-lite"/>
    </source>
</evidence>
<name>A0A1R1XXH0_9FUNG</name>
<dbReference type="Proteomes" id="UP000187429">
    <property type="component" value="Unassembled WGS sequence"/>
</dbReference>
<evidence type="ECO:0000313" key="3">
    <source>
        <dbReference type="Proteomes" id="UP000187429"/>
    </source>
</evidence>
<proteinExistence type="predicted"/>
<dbReference type="OrthoDB" id="7477527at2759"/>
<organism evidence="2 3">
    <name type="scientific">Smittium culicis</name>
    <dbReference type="NCBI Taxonomy" id="133412"/>
    <lineage>
        <taxon>Eukaryota</taxon>
        <taxon>Fungi</taxon>
        <taxon>Fungi incertae sedis</taxon>
        <taxon>Zoopagomycota</taxon>
        <taxon>Kickxellomycotina</taxon>
        <taxon>Harpellomycetes</taxon>
        <taxon>Harpellales</taxon>
        <taxon>Legeriomycetaceae</taxon>
        <taxon>Smittium</taxon>
    </lineage>
</organism>
<feature type="compositionally biased region" description="Polar residues" evidence="1">
    <location>
        <begin position="241"/>
        <end position="262"/>
    </location>
</feature>
<feature type="region of interest" description="Disordered" evidence="1">
    <location>
        <begin position="241"/>
        <end position="269"/>
    </location>
</feature>
<protein>
    <submittedName>
        <fullName evidence="2">Uncharacterized protein</fullName>
    </submittedName>
</protein>
<accession>A0A1R1XXH0</accession>
<dbReference type="AlphaFoldDB" id="A0A1R1XXH0"/>
<feature type="compositionally biased region" description="Polar residues" evidence="1">
    <location>
        <begin position="526"/>
        <end position="542"/>
    </location>
</feature>
<feature type="region of interest" description="Disordered" evidence="1">
    <location>
        <begin position="513"/>
        <end position="546"/>
    </location>
</feature>
<feature type="region of interest" description="Disordered" evidence="1">
    <location>
        <begin position="328"/>
        <end position="389"/>
    </location>
</feature>
<feature type="region of interest" description="Disordered" evidence="1">
    <location>
        <begin position="558"/>
        <end position="578"/>
    </location>
</feature>
<keyword evidence="3" id="KW-1185">Reference proteome</keyword>
<comment type="caution">
    <text evidence="2">The sequence shown here is derived from an EMBL/GenBank/DDBJ whole genome shotgun (WGS) entry which is preliminary data.</text>
</comment>